<feature type="domain" description="PAC" evidence="14">
    <location>
        <begin position="81"/>
        <end position="133"/>
    </location>
</feature>
<keyword evidence="16" id="KW-1185">Reference proteome</keyword>
<dbReference type="NCBIfam" id="TIGR00229">
    <property type="entry name" value="sensory_box"/>
    <property type="match status" value="3"/>
</dbReference>
<keyword evidence="9" id="KW-0067">ATP-binding</keyword>
<evidence type="ECO:0000313" key="15">
    <source>
        <dbReference type="EMBL" id="SHK23192.1"/>
    </source>
</evidence>
<feature type="domain" description="PAS" evidence="13">
    <location>
        <begin position="7"/>
        <end position="79"/>
    </location>
</feature>
<accession>A0A1M6QSD1</accession>
<proteinExistence type="predicted"/>
<comment type="subcellular location">
    <subcellularLocation>
        <location evidence="2">Cell membrane</location>
    </subcellularLocation>
</comment>
<dbReference type="InterPro" id="IPR035965">
    <property type="entry name" value="PAS-like_dom_sf"/>
</dbReference>
<evidence type="ECO:0000256" key="8">
    <source>
        <dbReference type="ARBA" id="ARBA00022777"/>
    </source>
</evidence>
<dbReference type="InterPro" id="IPR029016">
    <property type="entry name" value="GAF-like_dom_sf"/>
</dbReference>
<feature type="domain" description="Histidine kinase" evidence="12">
    <location>
        <begin position="602"/>
        <end position="824"/>
    </location>
</feature>
<dbReference type="GO" id="GO:0005524">
    <property type="term" value="F:ATP binding"/>
    <property type="evidence" value="ECO:0007669"/>
    <property type="project" value="UniProtKB-KW"/>
</dbReference>
<dbReference type="Proteomes" id="UP000242497">
    <property type="component" value="Unassembled WGS sequence"/>
</dbReference>
<protein>
    <recommendedName>
        <fullName evidence="3">histidine kinase</fullName>
        <ecNumber evidence="3">2.7.13.3</ecNumber>
    </recommendedName>
</protein>
<dbReference type="SMART" id="SM00065">
    <property type="entry name" value="GAF"/>
    <property type="match status" value="1"/>
</dbReference>
<dbReference type="EC" id="2.7.13.3" evidence="3"/>
<evidence type="ECO:0000256" key="1">
    <source>
        <dbReference type="ARBA" id="ARBA00000085"/>
    </source>
</evidence>
<dbReference type="AlphaFoldDB" id="A0A1M6QSD1"/>
<evidence type="ECO:0000313" key="16">
    <source>
        <dbReference type="Proteomes" id="UP000242497"/>
    </source>
</evidence>
<dbReference type="CDD" id="cd00082">
    <property type="entry name" value="HisKA"/>
    <property type="match status" value="1"/>
</dbReference>
<dbReference type="Gene3D" id="3.30.450.40">
    <property type="match status" value="1"/>
</dbReference>
<evidence type="ECO:0000256" key="6">
    <source>
        <dbReference type="ARBA" id="ARBA00022679"/>
    </source>
</evidence>
<dbReference type="InterPro" id="IPR005467">
    <property type="entry name" value="His_kinase_dom"/>
</dbReference>
<dbReference type="InterPro" id="IPR000700">
    <property type="entry name" value="PAS-assoc_C"/>
</dbReference>
<keyword evidence="11" id="KW-0472">Membrane</keyword>
<dbReference type="Gene3D" id="3.30.565.10">
    <property type="entry name" value="Histidine kinase-like ATPase, C-terminal domain"/>
    <property type="match status" value="1"/>
</dbReference>
<dbReference type="PROSITE" id="PS50109">
    <property type="entry name" value="HIS_KIN"/>
    <property type="match status" value="1"/>
</dbReference>
<dbReference type="SUPFAM" id="SSF47384">
    <property type="entry name" value="Homodimeric domain of signal transducing histidine kinase"/>
    <property type="match status" value="1"/>
</dbReference>
<comment type="catalytic activity">
    <reaction evidence="1">
        <text>ATP + protein L-histidine = ADP + protein N-phospho-L-histidine.</text>
        <dbReference type="EC" id="2.7.13.3"/>
    </reaction>
</comment>
<dbReference type="InterPro" id="IPR003594">
    <property type="entry name" value="HATPase_dom"/>
</dbReference>
<dbReference type="InterPro" id="IPR036890">
    <property type="entry name" value="HATPase_C_sf"/>
</dbReference>
<dbReference type="Pfam" id="PF08448">
    <property type="entry name" value="PAS_4"/>
    <property type="match status" value="1"/>
</dbReference>
<keyword evidence="7" id="KW-0547">Nucleotide-binding</keyword>
<dbReference type="PROSITE" id="PS50112">
    <property type="entry name" value="PAS"/>
    <property type="match status" value="3"/>
</dbReference>
<feature type="domain" description="PAS" evidence="13">
    <location>
        <begin position="435"/>
        <end position="506"/>
    </location>
</feature>
<dbReference type="Gene3D" id="1.10.287.130">
    <property type="match status" value="1"/>
</dbReference>
<dbReference type="SUPFAM" id="SSF55781">
    <property type="entry name" value="GAF domain-like"/>
    <property type="match status" value="1"/>
</dbReference>
<keyword evidence="10" id="KW-0902">Two-component regulatory system</keyword>
<dbReference type="SMART" id="SM00091">
    <property type="entry name" value="PAS"/>
    <property type="match status" value="3"/>
</dbReference>
<dbReference type="SMART" id="SM00388">
    <property type="entry name" value="HisKA"/>
    <property type="match status" value="1"/>
</dbReference>
<evidence type="ECO:0000259" key="13">
    <source>
        <dbReference type="PROSITE" id="PS50112"/>
    </source>
</evidence>
<keyword evidence="6" id="KW-0808">Transferase</keyword>
<dbReference type="InterPro" id="IPR004358">
    <property type="entry name" value="Sig_transdc_His_kin-like_C"/>
</dbReference>
<evidence type="ECO:0000256" key="2">
    <source>
        <dbReference type="ARBA" id="ARBA00004236"/>
    </source>
</evidence>
<evidence type="ECO:0000256" key="3">
    <source>
        <dbReference type="ARBA" id="ARBA00012438"/>
    </source>
</evidence>
<keyword evidence="4" id="KW-1003">Cell membrane</keyword>
<feature type="domain" description="PAS" evidence="13">
    <location>
        <begin position="134"/>
        <end position="204"/>
    </location>
</feature>
<dbReference type="InterPro" id="IPR003661">
    <property type="entry name" value="HisK_dim/P_dom"/>
</dbReference>
<evidence type="ECO:0000259" key="14">
    <source>
        <dbReference type="PROSITE" id="PS50113"/>
    </source>
</evidence>
<dbReference type="EMBL" id="FRAE01000047">
    <property type="protein sequence ID" value="SHK23192.1"/>
    <property type="molecule type" value="Genomic_DNA"/>
</dbReference>
<dbReference type="PANTHER" id="PTHR43047">
    <property type="entry name" value="TWO-COMPONENT HISTIDINE PROTEIN KINASE"/>
    <property type="match status" value="1"/>
</dbReference>
<dbReference type="SUPFAM" id="SSF55785">
    <property type="entry name" value="PYP-like sensor domain (PAS domain)"/>
    <property type="match status" value="3"/>
</dbReference>
<dbReference type="GO" id="GO:0005886">
    <property type="term" value="C:plasma membrane"/>
    <property type="evidence" value="ECO:0007669"/>
    <property type="project" value="UniProtKB-SubCell"/>
</dbReference>
<dbReference type="Pfam" id="PF08447">
    <property type="entry name" value="PAS_3"/>
    <property type="match status" value="1"/>
</dbReference>
<dbReference type="STRING" id="1123349.SAMN02744037_01935"/>
<dbReference type="OrthoDB" id="9813394at2"/>
<dbReference type="CDD" id="cd16922">
    <property type="entry name" value="HATPase_EvgS-ArcB-TorS-like"/>
    <property type="match status" value="1"/>
</dbReference>
<evidence type="ECO:0000256" key="9">
    <source>
        <dbReference type="ARBA" id="ARBA00022840"/>
    </source>
</evidence>
<dbReference type="SUPFAM" id="SSF55874">
    <property type="entry name" value="ATPase domain of HSP90 chaperone/DNA topoisomerase II/histidine kinase"/>
    <property type="match status" value="1"/>
</dbReference>
<keyword evidence="8 15" id="KW-0418">Kinase</keyword>
<dbReference type="InterPro" id="IPR000014">
    <property type="entry name" value="PAS"/>
</dbReference>
<evidence type="ECO:0000256" key="5">
    <source>
        <dbReference type="ARBA" id="ARBA00022553"/>
    </source>
</evidence>
<dbReference type="Pfam" id="PF01590">
    <property type="entry name" value="GAF"/>
    <property type="match status" value="1"/>
</dbReference>
<reference evidence="16" key="1">
    <citation type="submission" date="2016-11" db="EMBL/GenBank/DDBJ databases">
        <authorList>
            <person name="Varghese N."/>
            <person name="Submissions S."/>
        </authorList>
    </citation>
    <scope>NUCLEOTIDE SEQUENCE [LARGE SCALE GENOMIC DNA]</scope>
    <source>
        <strain evidence="16">DSM 15518</strain>
    </source>
</reference>
<dbReference type="SMART" id="SM00387">
    <property type="entry name" value="HATPase_c"/>
    <property type="match status" value="1"/>
</dbReference>
<dbReference type="FunFam" id="3.30.565.10:FF:000023">
    <property type="entry name" value="PAS domain-containing sensor histidine kinase"/>
    <property type="match status" value="1"/>
</dbReference>
<dbReference type="Gene3D" id="3.30.450.20">
    <property type="entry name" value="PAS domain"/>
    <property type="match status" value="3"/>
</dbReference>
<dbReference type="FunFam" id="1.10.287.130:FF:000038">
    <property type="entry name" value="Sensory transduction histidine kinase"/>
    <property type="match status" value="1"/>
</dbReference>
<evidence type="ECO:0000256" key="7">
    <source>
        <dbReference type="ARBA" id="ARBA00022741"/>
    </source>
</evidence>
<organism evidence="15 16">
    <name type="scientific">Tepidibacter formicigenes DSM 15518</name>
    <dbReference type="NCBI Taxonomy" id="1123349"/>
    <lineage>
        <taxon>Bacteria</taxon>
        <taxon>Bacillati</taxon>
        <taxon>Bacillota</taxon>
        <taxon>Clostridia</taxon>
        <taxon>Peptostreptococcales</taxon>
        <taxon>Peptostreptococcaceae</taxon>
        <taxon>Tepidibacter</taxon>
    </lineage>
</organism>
<evidence type="ECO:0000259" key="12">
    <source>
        <dbReference type="PROSITE" id="PS50109"/>
    </source>
</evidence>
<dbReference type="Pfam" id="PF02518">
    <property type="entry name" value="HATPase_c"/>
    <property type="match status" value="1"/>
</dbReference>
<dbReference type="InterPro" id="IPR013655">
    <property type="entry name" value="PAS_fold_3"/>
</dbReference>
<dbReference type="CDD" id="cd00130">
    <property type="entry name" value="PAS"/>
    <property type="match status" value="3"/>
</dbReference>
<keyword evidence="5" id="KW-0597">Phosphoprotein</keyword>
<evidence type="ECO:0000256" key="10">
    <source>
        <dbReference type="ARBA" id="ARBA00023012"/>
    </source>
</evidence>
<dbReference type="RefSeq" id="WP_072889460.1">
    <property type="nucleotide sequence ID" value="NZ_FRAE01000047.1"/>
</dbReference>
<dbReference type="Pfam" id="PF13426">
    <property type="entry name" value="PAS_9"/>
    <property type="match status" value="1"/>
</dbReference>
<name>A0A1M6QSD1_9FIRM</name>
<dbReference type="GO" id="GO:0000155">
    <property type="term" value="F:phosphorelay sensor kinase activity"/>
    <property type="evidence" value="ECO:0007669"/>
    <property type="project" value="InterPro"/>
</dbReference>
<dbReference type="PANTHER" id="PTHR43047:SF63">
    <property type="entry name" value="HISTIDINE KINASE"/>
    <property type="match status" value="1"/>
</dbReference>
<dbReference type="GO" id="GO:0009927">
    <property type="term" value="F:histidine phosphotransfer kinase activity"/>
    <property type="evidence" value="ECO:0007669"/>
    <property type="project" value="TreeGrafter"/>
</dbReference>
<gene>
    <name evidence="15" type="ORF">SAMN02744037_01935</name>
</gene>
<dbReference type="PROSITE" id="PS50113">
    <property type="entry name" value="PAC"/>
    <property type="match status" value="1"/>
</dbReference>
<dbReference type="PRINTS" id="PR00344">
    <property type="entry name" value="BCTRLSENSOR"/>
</dbReference>
<dbReference type="Pfam" id="PF00512">
    <property type="entry name" value="HisKA"/>
    <property type="match status" value="1"/>
</dbReference>
<evidence type="ECO:0000256" key="4">
    <source>
        <dbReference type="ARBA" id="ARBA00022475"/>
    </source>
</evidence>
<dbReference type="InterPro" id="IPR036097">
    <property type="entry name" value="HisK_dim/P_sf"/>
</dbReference>
<evidence type="ECO:0000256" key="11">
    <source>
        <dbReference type="ARBA" id="ARBA00023136"/>
    </source>
</evidence>
<dbReference type="InterPro" id="IPR013656">
    <property type="entry name" value="PAS_4"/>
</dbReference>
<dbReference type="InterPro" id="IPR003018">
    <property type="entry name" value="GAF"/>
</dbReference>
<sequence>MTRFQEEKNLYKSIIEKLPEVIYSTDKNFNIIYINSYIEKITGYSKANFLDNSSLWTRMIYERDVYILDEMIEKAKKGHDYILKYRIITKEQEILWVQNFIFPTLNENGELIRVDGRMLNITDKKLIDGILIQKDDFINKILNSVPNPIFVKDNKYKFINVNEAFCNLLGKTEKEILGKTDYDLFPKEEANRFIKIDEYVFNNNTVVENEGTMTVANEVKYVLTRKNKLFNGYKNSLVGVITDITEIKKVQESLAYKIEIERLIRNVSSILINMESDNLNKRLKQVLEEMGRFLNIDRSYIFLISEDRKSINNIDEWCNEKAKKFQKEKFSKIDIEQISWWIKKLNNYEIVKLDSIDEIPKDAIYEKKVLKSRGVKSNLLIPLFFSNKLMGFIGFDFIEKEEVWKENDIIILMTLSEIISRTIEYEKIKYRLEKSESDLTLLVERTDIGFVVTDEKGTIIRLNRPYAKLVGYKKENDIIGKNVLDWIADESKEDSIKLINKLKENKSVNDCKIIYRKINGEKVNLLISAVMKKIGDKIRITALCKDETERTKLEEERIKLLRKSRLLNHELEVKVKQRTKELQDALIIANEASRAKSEFLASMSHELRTPMNSIIGFSEILKEQYFGTLNEKQLEYVNDILESGKHLLSLINDVLDLTKIESGKTELSIKKENIKSIIESTLVMVKEKTINHGITMNYTVEDDIENLYIMTDNRKIKQIMYNLLSNATKFTPDGGSIDVKVKKDKENVIISVKDSGIGIDKKYYSKIFNKFFQIEGGITGKTPGTGLGLSLTKKLVDMLRGTIRVESEGKGKGSEFIFTIPIKFEGEEK</sequence>